<evidence type="ECO:0000256" key="1">
    <source>
        <dbReference type="SAM" id="SignalP"/>
    </source>
</evidence>
<keyword evidence="3" id="KW-1185">Reference proteome</keyword>
<comment type="caution">
    <text evidence="2">The sequence shown here is derived from an EMBL/GenBank/DDBJ whole genome shotgun (WGS) entry which is preliminary data.</text>
</comment>
<keyword evidence="1" id="KW-0732">Signal</keyword>
<sequence>MRNFAIIVAAATAAFASPVFAQDSDGANGEVRVEGRTGILIGGGDSDFFGGIGAGYDYDFGKGGFMGIEASADKIFANNTRVTVGGSARLGVVTEGGGKLYVAGGYQTKPCATCGDAWSVGGGFQVPFGESLYGKMEYREFLANGGNPNYRGVAVGLGMRF</sequence>
<dbReference type="SUPFAM" id="SSF56925">
    <property type="entry name" value="OMPA-like"/>
    <property type="match status" value="1"/>
</dbReference>
<proteinExistence type="predicted"/>
<dbReference type="EMBL" id="WTYZ01000001">
    <property type="protein sequence ID" value="MXO83864.1"/>
    <property type="molecule type" value="Genomic_DNA"/>
</dbReference>
<dbReference type="InterPro" id="IPR011250">
    <property type="entry name" value="OMP/PagP_B-barrel"/>
</dbReference>
<gene>
    <name evidence="2" type="ORF">GRI35_10860</name>
</gene>
<evidence type="ECO:0000313" key="2">
    <source>
        <dbReference type="EMBL" id="MXO83864.1"/>
    </source>
</evidence>
<dbReference type="Proteomes" id="UP000460290">
    <property type="component" value="Unassembled WGS sequence"/>
</dbReference>
<feature type="signal peptide" evidence="1">
    <location>
        <begin position="1"/>
        <end position="21"/>
    </location>
</feature>
<dbReference type="OrthoDB" id="7410209at2"/>
<name>A0A844Z8P1_9SPHN</name>
<evidence type="ECO:0000313" key="3">
    <source>
        <dbReference type="Proteomes" id="UP000460290"/>
    </source>
</evidence>
<reference evidence="2 3" key="1">
    <citation type="submission" date="2019-12" db="EMBL/GenBank/DDBJ databases">
        <title>Genomic-based taxomic classification of the family Erythrobacteraceae.</title>
        <authorList>
            <person name="Xu L."/>
        </authorList>
    </citation>
    <scope>NUCLEOTIDE SEQUENCE [LARGE SCALE GENOMIC DNA]</scope>
    <source>
        <strain evidence="2 3">KCTC 42006</strain>
    </source>
</reference>
<accession>A0A844Z8P1</accession>
<dbReference type="AlphaFoldDB" id="A0A844Z8P1"/>
<dbReference type="RefSeq" id="WP_160614174.1">
    <property type="nucleotide sequence ID" value="NZ_JAUFQM010000001.1"/>
</dbReference>
<evidence type="ECO:0008006" key="4">
    <source>
        <dbReference type="Google" id="ProtNLM"/>
    </source>
</evidence>
<protein>
    <recommendedName>
        <fullName evidence="4">Outer membrane protein beta-barrel domain-containing protein</fullName>
    </recommendedName>
</protein>
<feature type="chain" id="PRO_5032784558" description="Outer membrane protein beta-barrel domain-containing protein" evidence="1">
    <location>
        <begin position="22"/>
        <end position="161"/>
    </location>
</feature>
<organism evidence="2 3">
    <name type="scientific">Pontixanthobacter aestiaquae</name>
    <dbReference type="NCBI Taxonomy" id="1509367"/>
    <lineage>
        <taxon>Bacteria</taxon>
        <taxon>Pseudomonadati</taxon>
        <taxon>Pseudomonadota</taxon>
        <taxon>Alphaproteobacteria</taxon>
        <taxon>Sphingomonadales</taxon>
        <taxon>Erythrobacteraceae</taxon>
        <taxon>Pontixanthobacter</taxon>
    </lineage>
</organism>